<dbReference type="EMBL" id="SSUX01000011">
    <property type="protein sequence ID" value="THJ43715.1"/>
    <property type="molecule type" value="Genomic_DNA"/>
</dbReference>
<accession>A0A4S5CHJ6</accession>
<gene>
    <name evidence="1" type="ORF">E8Q35_15535</name>
</gene>
<evidence type="ECO:0000313" key="2">
    <source>
        <dbReference type="Proteomes" id="UP000309618"/>
    </source>
</evidence>
<name>A0A4S5CHJ6_AERVE</name>
<dbReference type="RefSeq" id="WP_136502154.1">
    <property type="nucleotide sequence ID" value="NZ_SSUX01000011.1"/>
</dbReference>
<reference evidence="1 2" key="1">
    <citation type="submission" date="2019-04" db="EMBL/GenBank/DDBJ databases">
        <title>Comparative genomics of Aeromonas veronii strains pathogenic to fish.</title>
        <authorList>
            <person name="Cascarano M.C."/>
            <person name="Smyrli M."/>
            <person name="Katharios P."/>
        </authorList>
    </citation>
    <scope>NUCLEOTIDE SEQUENCE [LARGE SCALE GENOMIC DNA]</scope>
    <source>
        <strain evidence="1 2">XU1</strain>
    </source>
</reference>
<proteinExistence type="predicted"/>
<dbReference type="AlphaFoldDB" id="A0A4S5CHJ6"/>
<sequence>MGFATKKDAENWANEYLEKADIAGHYVDPICAGTVEIVKGRRSWTFPGGDDWIDKVEVLRETQAKTA</sequence>
<dbReference type="Proteomes" id="UP000309618">
    <property type="component" value="Unassembled WGS sequence"/>
</dbReference>
<comment type="caution">
    <text evidence="1">The sequence shown here is derived from an EMBL/GenBank/DDBJ whole genome shotgun (WGS) entry which is preliminary data.</text>
</comment>
<protein>
    <submittedName>
        <fullName evidence="1">Uncharacterized protein</fullName>
    </submittedName>
</protein>
<evidence type="ECO:0000313" key="1">
    <source>
        <dbReference type="EMBL" id="THJ43715.1"/>
    </source>
</evidence>
<organism evidence="1 2">
    <name type="scientific">Aeromonas veronii</name>
    <dbReference type="NCBI Taxonomy" id="654"/>
    <lineage>
        <taxon>Bacteria</taxon>
        <taxon>Pseudomonadati</taxon>
        <taxon>Pseudomonadota</taxon>
        <taxon>Gammaproteobacteria</taxon>
        <taxon>Aeromonadales</taxon>
        <taxon>Aeromonadaceae</taxon>
        <taxon>Aeromonas</taxon>
    </lineage>
</organism>